<feature type="signal peptide" evidence="1">
    <location>
        <begin position="1"/>
        <end position="26"/>
    </location>
</feature>
<reference evidence="3" key="1">
    <citation type="submission" date="2025-08" db="UniProtKB">
        <authorList>
            <consortium name="RefSeq"/>
        </authorList>
    </citation>
    <scope>IDENTIFICATION</scope>
</reference>
<organism evidence="2 3">
    <name type="scientific">Diaphorina citri</name>
    <name type="common">Asian citrus psyllid</name>
    <dbReference type="NCBI Taxonomy" id="121845"/>
    <lineage>
        <taxon>Eukaryota</taxon>
        <taxon>Metazoa</taxon>
        <taxon>Ecdysozoa</taxon>
        <taxon>Arthropoda</taxon>
        <taxon>Hexapoda</taxon>
        <taxon>Insecta</taxon>
        <taxon>Pterygota</taxon>
        <taxon>Neoptera</taxon>
        <taxon>Paraneoptera</taxon>
        <taxon>Hemiptera</taxon>
        <taxon>Sternorrhyncha</taxon>
        <taxon>Psylloidea</taxon>
        <taxon>Psyllidae</taxon>
        <taxon>Diaphorininae</taxon>
        <taxon>Diaphorina</taxon>
    </lineage>
</organism>
<dbReference type="Proteomes" id="UP000079169">
    <property type="component" value="Unplaced"/>
</dbReference>
<keyword evidence="1" id="KW-0732">Signal</keyword>
<dbReference type="RefSeq" id="XP_026687957.1">
    <property type="nucleotide sequence ID" value="XM_026832156.1"/>
</dbReference>
<dbReference type="PaxDb" id="121845-A0A3Q0JHR3"/>
<dbReference type="AlphaFoldDB" id="A0A3Q0JHR3"/>
<name>A0A3Q0JHR3_DIACI</name>
<keyword evidence="2" id="KW-1185">Reference proteome</keyword>
<protein>
    <submittedName>
        <fullName evidence="3">Uncharacterized protein LOC113472405</fullName>
    </submittedName>
</protein>
<sequence length="195" mass="21615">MEVFQMSCVVFLSAVLFCCLPRESNSAVVAQLKPESQNGNNTGAKSLDSEPAGSGKKYTIGMEDDDLDGFSKKYEKKGSDGYKNLDKYHKRDGDSYGFSTHKIIVYPILNFITRCRLLIGCVVSMHGLASNRLNEEDEEFDFGGAESKVSSQISMFPSDVEIMGEMGPQKFLSLDDVSLNGQMAKDLYNFVLKIQ</sequence>
<dbReference type="GeneID" id="113472405"/>
<dbReference type="KEGG" id="dci:113472405"/>
<evidence type="ECO:0000313" key="3">
    <source>
        <dbReference type="RefSeq" id="XP_026687957.1"/>
    </source>
</evidence>
<feature type="chain" id="PRO_5018146438" evidence="1">
    <location>
        <begin position="27"/>
        <end position="195"/>
    </location>
</feature>
<proteinExistence type="predicted"/>
<evidence type="ECO:0000256" key="1">
    <source>
        <dbReference type="SAM" id="SignalP"/>
    </source>
</evidence>
<evidence type="ECO:0000313" key="2">
    <source>
        <dbReference type="Proteomes" id="UP000079169"/>
    </source>
</evidence>
<gene>
    <name evidence="3" type="primary">LOC113472405</name>
</gene>
<accession>A0A3Q0JHR3</accession>